<dbReference type="AlphaFoldDB" id="A0A1V9EMS9"/>
<name>A0A1V9EMS9_9BACT</name>
<gene>
    <name evidence="6" type="ORF">A4H97_08165</name>
</gene>
<protein>
    <recommendedName>
        <fullName evidence="5">Thioredoxin domain-containing protein</fullName>
    </recommendedName>
</protein>
<dbReference type="GO" id="GO:0030313">
    <property type="term" value="C:cell envelope"/>
    <property type="evidence" value="ECO:0007669"/>
    <property type="project" value="UniProtKB-SubCell"/>
</dbReference>
<evidence type="ECO:0000256" key="2">
    <source>
        <dbReference type="ARBA" id="ARBA00022748"/>
    </source>
</evidence>
<dbReference type="PANTHER" id="PTHR42852">
    <property type="entry name" value="THIOL:DISULFIDE INTERCHANGE PROTEIN DSBE"/>
    <property type="match status" value="1"/>
</dbReference>
<accession>A0A1V9EMS9</accession>
<dbReference type="GO" id="GO:0017004">
    <property type="term" value="P:cytochrome complex assembly"/>
    <property type="evidence" value="ECO:0007669"/>
    <property type="project" value="UniProtKB-KW"/>
</dbReference>
<dbReference type="InterPro" id="IPR050553">
    <property type="entry name" value="Thioredoxin_ResA/DsbE_sf"/>
</dbReference>
<evidence type="ECO:0000256" key="1">
    <source>
        <dbReference type="ARBA" id="ARBA00004196"/>
    </source>
</evidence>
<dbReference type="Pfam" id="PF00578">
    <property type="entry name" value="AhpC-TSA"/>
    <property type="match status" value="1"/>
</dbReference>
<dbReference type="InterPro" id="IPR000866">
    <property type="entry name" value="AhpC/TSA"/>
</dbReference>
<dbReference type="PROSITE" id="PS00194">
    <property type="entry name" value="THIOREDOXIN_1"/>
    <property type="match status" value="1"/>
</dbReference>
<keyword evidence="7" id="KW-1185">Reference proteome</keyword>
<dbReference type="InterPro" id="IPR017937">
    <property type="entry name" value="Thioredoxin_CS"/>
</dbReference>
<dbReference type="Pfam" id="PF14289">
    <property type="entry name" value="DUF4369"/>
    <property type="match status" value="1"/>
</dbReference>
<sequence>MALAQKGGPFTIKANLGADSVQKVMFVRYTLKTGQHIDTLQPVNGKLTIKGVVNEERQRDQLIVYTAHGTRSVVFYLQPGNITIDYSAEKNTYTLGGTTFNISLNRYNTMFRHLIDSLSAGKQVAANFQFSKEVQQHKFLVIKQFVLANPQSPVSIDVLDDFAIRSKEADMVQAVYDKLSPILKNSPSGIQLADRIKGMRAVGVGDMAPQFTIPDTVGKEVSLSDFKGKYVLVDFWATWCGPCVAEIPNLIKAHDKYKSKNFDIISISLDRPDSKEKWLNKIRETKMDWTQVSELKWWNGKSALLYNINSVPANFLIDPKGNIIAVNLRGEMLEKKLAEIL</sequence>
<comment type="subcellular location">
    <subcellularLocation>
        <location evidence="1">Cell envelope</location>
    </subcellularLocation>
</comment>
<reference evidence="7" key="1">
    <citation type="submission" date="2016-04" db="EMBL/GenBank/DDBJ databases">
        <authorList>
            <person name="Chen L."/>
            <person name="Zhuang W."/>
            <person name="Wang G."/>
        </authorList>
    </citation>
    <scope>NUCLEOTIDE SEQUENCE [LARGE SCALE GENOMIC DNA]</scope>
    <source>
        <strain evidence="7">17621</strain>
    </source>
</reference>
<dbReference type="GO" id="GO:0016209">
    <property type="term" value="F:antioxidant activity"/>
    <property type="evidence" value="ECO:0007669"/>
    <property type="project" value="InterPro"/>
</dbReference>
<dbReference type="Gene3D" id="3.40.30.10">
    <property type="entry name" value="Glutaredoxin"/>
    <property type="match status" value="1"/>
</dbReference>
<dbReference type="CDD" id="cd02966">
    <property type="entry name" value="TlpA_like_family"/>
    <property type="match status" value="1"/>
</dbReference>
<keyword evidence="4" id="KW-0676">Redox-active center</keyword>
<dbReference type="InterPro" id="IPR013766">
    <property type="entry name" value="Thioredoxin_domain"/>
</dbReference>
<dbReference type="STRING" id="354355.SAMN05660816_01659"/>
<evidence type="ECO:0000256" key="3">
    <source>
        <dbReference type="ARBA" id="ARBA00023157"/>
    </source>
</evidence>
<dbReference type="Proteomes" id="UP000192610">
    <property type="component" value="Unassembled WGS sequence"/>
</dbReference>
<evidence type="ECO:0000313" key="7">
    <source>
        <dbReference type="Proteomes" id="UP000192610"/>
    </source>
</evidence>
<dbReference type="SUPFAM" id="SSF52833">
    <property type="entry name" value="Thioredoxin-like"/>
    <property type="match status" value="1"/>
</dbReference>
<dbReference type="PROSITE" id="PS51352">
    <property type="entry name" value="THIOREDOXIN_2"/>
    <property type="match status" value="1"/>
</dbReference>
<proteinExistence type="predicted"/>
<feature type="domain" description="Thioredoxin" evidence="5">
    <location>
        <begin position="202"/>
        <end position="341"/>
    </location>
</feature>
<dbReference type="EMBL" id="LVXG01000023">
    <property type="protein sequence ID" value="OQP47457.1"/>
    <property type="molecule type" value="Genomic_DNA"/>
</dbReference>
<keyword evidence="3" id="KW-1015">Disulfide bond</keyword>
<evidence type="ECO:0000256" key="4">
    <source>
        <dbReference type="ARBA" id="ARBA00023284"/>
    </source>
</evidence>
<organism evidence="6 7">
    <name type="scientific">Niastella yeongjuensis</name>
    <dbReference type="NCBI Taxonomy" id="354355"/>
    <lineage>
        <taxon>Bacteria</taxon>
        <taxon>Pseudomonadati</taxon>
        <taxon>Bacteroidota</taxon>
        <taxon>Chitinophagia</taxon>
        <taxon>Chitinophagales</taxon>
        <taxon>Chitinophagaceae</taxon>
        <taxon>Niastella</taxon>
    </lineage>
</organism>
<dbReference type="InterPro" id="IPR036249">
    <property type="entry name" value="Thioredoxin-like_sf"/>
</dbReference>
<evidence type="ECO:0000313" key="6">
    <source>
        <dbReference type="EMBL" id="OQP47457.1"/>
    </source>
</evidence>
<dbReference type="GO" id="GO:0016491">
    <property type="term" value="F:oxidoreductase activity"/>
    <property type="evidence" value="ECO:0007669"/>
    <property type="project" value="InterPro"/>
</dbReference>
<dbReference type="PANTHER" id="PTHR42852:SF6">
    <property type="entry name" value="THIOL:DISULFIDE INTERCHANGE PROTEIN DSBE"/>
    <property type="match status" value="1"/>
</dbReference>
<dbReference type="InterPro" id="IPR025380">
    <property type="entry name" value="DUF4369"/>
</dbReference>
<evidence type="ECO:0000259" key="5">
    <source>
        <dbReference type="PROSITE" id="PS51352"/>
    </source>
</evidence>
<keyword evidence="2" id="KW-0201">Cytochrome c-type biogenesis</keyword>
<comment type="caution">
    <text evidence="6">The sequence shown here is derived from an EMBL/GenBank/DDBJ whole genome shotgun (WGS) entry which is preliminary data.</text>
</comment>